<accession>A0ABN9SGH2</accession>
<feature type="region of interest" description="Disordered" evidence="1">
    <location>
        <begin position="29"/>
        <end position="96"/>
    </location>
</feature>
<sequence>MPLRLPRRCTWRQEDSRCKDMGVEISAAPGRWLPKHRTPGPRPRTLPIQSPRRTSLGSGAEATLIWEERAGAEREEQREEEHEQVPSSTAPAEVTPETIRAQSYAGLHWLGGQIVRKRDRSCLPAHVKLQDAAPTRWQC</sequence>
<feature type="compositionally biased region" description="Basic and acidic residues" evidence="1">
    <location>
        <begin position="66"/>
        <end position="84"/>
    </location>
</feature>
<evidence type="ECO:0000313" key="3">
    <source>
        <dbReference type="Proteomes" id="UP001189429"/>
    </source>
</evidence>
<reference evidence="2" key="1">
    <citation type="submission" date="2023-10" db="EMBL/GenBank/DDBJ databases">
        <authorList>
            <person name="Chen Y."/>
            <person name="Shah S."/>
            <person name="Dougan E. K."/>
            <person name="Thang M."/>
            <person name="Chan C."/>
        </authorList>
    </citation>
    <scope>NUCLEOTIDE SEQUENCE [LARGE SCALE GENOMIC DNA]</scope>
</reference>
<proteinExistence type="predicted"/>
<dbReference type="EMBL" id="CAUYUJ010010369">
    <property type="protein sequence ID" value="CAK0829215.1"/>
    <property type="molecule type" value="Genomic_DNA"/>
</dbReference>
<organism evidence="2 3">
    <name type="scientific">Prorocentrum cordatum</name>
    <dbReference type="NCBI Taxonomy" id="2364126"/>
    <lineage>
        <taxon>Eukaryota</taxon>
        <taxon>Sar</taxon>
        <taxon>Alveolata</taxon>
        <taxon>Dinophyceae</taxon>
        <taxon>Prorocentrales</taxon>
        <taxon>Prorocentraceae</taxon>
        <taxon>Prorocentrum</taxon>
    </lineage>
</organism>
<keyword evidence="3" id="KW-1185">Reference proteome</keyword>
<dbReference type="Proteomes" id="UP001189429">
    <property type="component" value="Unassembled WGS sequence"/>
</dbReference>
<comment type="caution">
    <text evidence="2">The sequence shown here is derived from an EMBL/GenBank/DDBJ whole genome shotgun (WGS) entry which is preliminary data.</text>
</comment>
<evidence type="ECO:0000256" key="1">
    <source>
        <dbReference type="SAM" id="MobiDB-lite"/>
    </source>
</evidence>
<evidence type="ECO:0000313" key="2">
    <source>
        <dbReference type="EMBL" id="CAK0829215.1"/>
    </source>
</evidence>
<protein>
    <submittedName>
        <fullName evidence="2">Uncharacterized protein</fullName>
    </submittedName>
</protein>
<name>A0ABN9SGH2_9DINO</name>
<gene>
    <name evidence="2" type="ORF">PCOR1329_LOCUS28226</name>
</gene>
<feature type="compositionally biased region" description="Polar residues" evidence="1">
    <location>
        <begin position="47"/>
        <end position="57"/>
    </location>
</feature>